<feature type="chain" id="PRO_5019776002" evidence="1">
    <location>
        <begin position="21"/>
        <end position="341"/>
    </location>
</feature>
<name>A0A495S9P9_9FLAO</name>
<keyword evidence="1" id="KW-0732">Signal</keyword>
<dbReference type="InterPro" id="IPR025535">
    <property type="entry name" value="DUF4421"/>
</dbReference>
<keyword evidence="3" id="KW-1185">Reference proteome</keyword>
<sequence length="341" mass="39132">MKRKAIYIFLLGLIYTHTEAQTDSTNIKSYVNQIMLRVNVDTNLESFTFSEVNGEDVIKETVVSINNKTKTSLSVDYRSISATLSFAPRFLPGNNDNALKGNSSYTDFRLRFFPKRFIQTLYYKNVKGFYVENMQDLIPGWQEERDGYIQFPDLRVQTFGGSTSYVLKKDFSLKSIYTQGEWQKSSKGSFVPFLDYDFTIFRDILEGRKSKEHQYNIGANIGYFYNWIIADKVSVAPYLTVGVGGKFTSFRDTLEDGSKGPKLKEQYVTVRGSGGLHIGYNSDRFLFGGKLNFNATAYDQRNNYIVENNNIYGLIYIGYRFAPPKAVKNTYDKIQKQVPIL</sequence>
<proteinExistence type="predicted"/>
<comment type="caution">
    <text evidence="2">The sequence shown here is derived from an EMBL/GenBank/DDBJ whole genome shotgun (WGS) entry which is preliminary data.</text>
</comment>
<dbReference type="Pfam" id="PF14391">
    <property type="entry name" value="DUF4421"/>
    <property type="match status" value="1"/>
</dbReference>
<organism evidence="2 3">
    <name type="scientific">Chryseobacterium defluvii</name>
    <dbReference type="NCBI Taxonomy" id="160396"/>
    <lineage>
        <taxon>Bacteria</taxon>
        <taxon>Pseudomonadati</taxon>
        <taxon>Bacteroidota</taxon>
        <taxon>Flavobacteriia</taxon>
        <taxon>Flavobacteriales</taxon>
        <taxon>Weeksellaceae</taxon>
        <taxon>Chryseobacterium group</taxon>
        <taxon>Chryseobacterium</taxon>
    </lineage>
</organism>
<feature type="signal peptide" evidence="1">
    <location>
        <begin position="1"/>
        <end position="20"/>
    </location>
</feature>
<dbReference type="Proteomes" id="UP000272428">
    <property type="component" value="Unassembled WGS sequence"/>
</dbReference>
<evidence type="ECO:0000313" key="3">
    <source>
        <dbReference type="Proteomes" id="UP000272428"/>
    </source>
</evidence>
<accession>A0A495S9P9</accession>
<dbReference type="RefSeq" id="WP_121462608.1">
    <property type="nucleotide sequence ID" value="NZ_RBXB01000003.1"/>
</dbReference>
<gene>
    <name evidence="2" type="ORF">BCF58_3043</name>
</gene>
<dbReference type="OrthoDB" id="669053at2"/>
<evidence type="ECO:0000256" key="1">
    <source>
        <dbReference type="SAM" id="SignalP"/>
    </source>
</evidence>
<protein>
    <submittedName>
        <fullName evidence="2">Uncharacterized protein DUF4421</fullName>
    </submittedName>
</protein>
<dbReference type="EMBL" id="RBXB01000003">
    <property type="protein sequence ID" value="RKS96615.1"/>
    <property type="molecule type" value="Genomic_DNA"/>
</dbReference>
<reference evidence="2 3" key="1">
    <citation type="submission" date="2018-10" db="EMBL/GenBank/DDBJ databases">
        <title>Genomic Encyclopedia of Archaeal and Bacterial Type Strains, Phase II (KMG-II): from individual species to whole genera.</title>
        <authorList>
            <person name="Goeker M."/>
        </authorList>
    </citation>
    <scope>NUCLEOTIDE SEQUENCE [LARGE SCALE GENOMIC DNA]</scope>
    <source>
        <strain evidence="2 3">DSM 14219</strain>
    </source>
</reference>
<dbReference type="AlphaFoldDB" id="A0A495S9P9"/>
<evidence type="ECO:0000313" key="2">
    <source>
        <dbReference type="EMBL" id="RKS96615.1"/>
    </source>
</evidence>